<reference evidence="5 6" key="1">
    <citation type="submission" date="2020-09" db="EMBL/GenBank/DDBJ databases">
        <title>Characterization of Treponema spp. from bovine digital dermatitis in Korea.</title>
        <authorList>
            <person name="Espiritu H.M."/>
            <person name="Cho Y.I."/>
            <person name="Mamuad L."/>
        </authorList>
    </citation>
    <scope>NUCLEOTIDE SEQUENCE [LARGE SCALE GENOMIC DNA]</scope>
    <source>
        <strain evidence="5 6">KS1</strain>
    </source>
</reference>
<dbReference type="Gene3D" id="3.90.1150.10">
    <property type="entry name" value="Aspartate Aminotransferase, domain 1"/>
    <property type="match status" value="1"/>
</dbReference>
<dbReference type="EMBL" id="CP061839">
    <property type="protein sequence ID" value="QOW61137.1"/>
    <property type="molecule type" value="Genomic_DNA"/>
</dbReference>
<evidence type="ECO:0000313" key="6">
    <source>
        <dbReference type="Proteomes" id="UP000593915"/>
    </source>
</evidence>
<sequence>MQITNCKKNIPFFVPSFSEEEESAVCRILKSGWLTTGKETLEFENEFSEFTGSKFSLAVNSASSGLILAYDACGVKSGTKILTSPYTFISTATSALHLGAEIVYADIEKDSYSIAPEKIEEELKKDKTIKAVVPIHIAGNVCNMKEINFLAKKYGVAVIEDTAHAFPSKTEEGYAGTLGTCGVFSFYATKTLTTGEGGMICTNDEEIAKRVRLMRSHGINRTIWDRYTDTKASWKYDVTEAGWKFNLPDILSAIGKVQLKKALLFYERRKKVAEKYNKAFSDNPLFILPPDGNGNAWHLYILRLNLDMLKITRDEFARLLQESGLGISMHFIPHFEMTYIKNRYGLNGADFPESRLKYEQSLSLPFYPSMSNEDIEYVTDTVLKIGEANKR</sequence>
<dbReference type="RefSeq" id="WP_194076597.1">
    <property type="nucleotide sequence ID" value="NZ_CP061839.1"/>
</dbReference>
<feature type="modified residue" description="N6-(pyridoxal phosphate)lysine" evidence="3">
    <location>
        <position position="190"/>
    </location>
</feature>
<dbReference type="GO" id="GO:0000271">
    <property type="term" value="P:polysaccharide biosynthetic process"/>
    <property type="evidence" value="ECO:0007669"/>
    <property type="project" value="TreeGrafter"/>
</dbReference>
<dbReference type="PANTHER" id="PTHR30244">
    <property type="entry name" value="TRANSAMINASE"/>
    <property type="match status" value="1"/>
</dbReference>
<evidence type="ECO:0000256" key="4">
    <source>
        <dbReference type="RuleBase" id="RU004508"/>
    </source>
</evidence>
<dbReference type="AlphaFoldDB" id="A0A7S6WQ00"/>
<dbReference type="GO" id="GO:0008483">
    <property type="term" value="F:transaminase activity"/>
    <property type="evidence" value="ECO:0007669"/>
    <property type="project" value="UniProtKB-KW"/>
</dbReference>
<evidence type="ECO:0000313" key="5">
    <source>
        <dbReference type="EMBL" id="QOW61137.1"/>
    </source>
</evidence>
<evidence type="ECO:0000256" key="3">
    <source>
        <dbReference type="PIRSR" id="PIRSR000390-2"/>
    </source>
</evidence>
<dbReference type="SUPFAM" id="SSF53383">
    <property type="entry name" value="PLP-dependent transferases"/>
    <property type="match status" value="1"/>
</dbReference>
<protein>
    <submittedName>
        <fullName evidence="5">DegT/DnrJ/EryC1/StrS aminotransferase family protein</fullName>
    </submittedName>
</protein>
<keyword evidence="5" id="KW-0032">Aminotransferase</keyword>
<keyword evidence="3 4" id="KW-0663">Pyridoxal phosphate</keyword>
<dbReference type="CDD" id="cd00616">
    <property type="entry name" value="AHBA_syn"/>
    <property type="match status" value="1"/>
</dbReference>
<name>A0A7S6WQ00_9SPIR</name>
<dbReference type="PIRSF" id="PIRSF000390">
    <property type="entry name" value="PLP_StrS"/>
    <property type="match status" value="1"/>
</dbReference>
<evidence type="ECO:0000256" key="1">
    <source>
        <dbReference type="ARBA" id="ARBA00037999"/>
    </source>
</evidence>
<dbReference type="InterPro" id="IPR015424">
    <property type="entry name" value="PyrdxlP-dep_Trfase"/>
</dbReference>
<dbReference type="InterPro" id="IPR015421">
    <property type="entry name" value="PyrdxlP-dep_Trfase_major"/>
</dbReference>
<comment type="similarity">
    <text evidence="1 4">Belongs to the DegT/DnrJ/EryC1 family.</text>
</comment>
<dbReference type="Proteomes" id="UP000593915">
    <property type="component" value="Chromosome"/>
</dbReference>
<dbReference type="Pfam" id="PF01041">
    <property type="entry name" value="DegT_DnrJ_EryC1"/>
    <property type="match status" value="1"/>
</dbReference>
<feature type="active site" description="Proton acceptor" evidence="2">
    <location>
        <position position="190"/>
    </location>
</feature>
<keyword evidence="5" id="KW-0808">Transferase</keyword>
<dbReference type="InterPro" id="IPR015422">
    <property type="entry name" value="PyrdxlP-dep_Trfase_small"/>
</dbReference>
<dbReference type="InterPro" id="IPR000653">
    <property type="entry name" value="DegT/StrS_aminotransferase"/>
</dbReference>
<proteinExistence type="inferred from homology"/>
<dbReference type="PANTHER" id="PTHR30244:SF34">
    <property type="entry name" value="DTDP-4-AMINO-4,6-DIDEOXYGALACTOSE TRANSAMINASE"/>
    <property type="match status" value="1"/>
</dbReference>
<gene>
    <name evidence="5" type="ORF">IFE08_01620</name>
</gene>
<evidence type="ECO:0000256" key="2">
    <source>
        <dbReference type="PIRSR" id="PIRSR000390-1"/>
    </source>
</evidence>
<dbReference type="GO" id="GO:0030170">
    <property type="term" value="F:pyridoxal phosphate binding"/>
    <property type="evidence" value="ECO:0007669"/>
    <property type="project" value="TreeGrafter"/>
</dbReference>
<accession>A0A7S6WQ00</accession>
<dbReference type="Gene3D" id="3.40.640.10">
    <property type="entry name" value="Type I PLP-dependent aspartate aminotransferase-like (Major domain)"/>
    <property type="match status" value="1"/>
</dbReference>
<organism evidence="5 6">
    <name type="scientific">Treponema pedis</name>
    <dbReference type="NCBI Taxonomy" id="409322"/>
    <lineage>
        <taxon>Bacteria</taxon>
        <taxon>Pseudomonadati</taxon>
        <taxon>Spirochaetota</taxon>
        <taxon>Spirochaetia</taxon>
        <taxon>Spirochaetales</taxon>
        <taxon>Treponemataceae</taxon>
        <taxon>Treponema</taxon>
    </lineage>
</organism>